<dbReference type="AlphaFoldDB" id="A0A3G6NQZ4"/>
<protein>
    <submittedName>
        <fullName evidence="1">Uncharacterized protein</fullName>
    </submittedName>
</protein>
<sequence length="62" mass="7258">MNTIAVNFILSLNYSIFRSQKTDLFYTVINKRVHFSFFTFAENPVYTETLGKEELSSVRNTN</sequence>
<dbReference type="EMBL" id="CP033920">
    <property type="protein sequence ID" value="AZA48230.1"/>
    <property type="molecule type" value="Genomic_DNA"/>
</dbReference>
<keyword evidence="2" id="KW-1185">Reference proteome</keyword>
<organism evidence="1 2">
    <name type="scientific">Chryseobacterium carnipullorum</name>
    <dbReference type="NCBI Taxonomy" id="1124835"/>
    <lineage>
        <taxon>Bacteria</taxon>
        <taxon>Pseudomonadati</taxon>
        <taxon>Bacteroidota</taxon>
        <taxon>Flavobacteriia</taxon>
        <taxon>Flavobacteriales</taxon>
        <taxon>Weeksellaceae</taxon>
        <taxon>Chryseobacterium group</taxon>
        <taxon>Chryseobacterium</taxon>
    </lineage>
</organism>
<evidence type="ECO:0000313" key="1">
    <source>
        <dbReference type="EMBL" id="AZA48230.1"/>
    </source>
</evidence>
<reference evidence="2" key="1">
    <citation type="submission" date="2018-11" db="EMBL/GenBank/DDBJ databases">
        <title>Proposal to divide the Flavobacteriaceae and reorganize its genera based on Amino Acid Identity values calculated from whole genome sequences.</title>
        <authorList>
            <person name="Nicholson A.C."/>
            <person name="Gulvik C.A."/>
            <person name="Whitney A.M."/>
            <person name="Humrighouse B.W."/>
            <person name="Bell M."/>
            <person name="Holmes B."/>
            <person name="Steigerwalt A.G."/>
            <person name="Villarma A."/>
            <person name="Sheth M."/>
            <person name="Batra D."/>
            <person name="Pryor J."/>
            <person name="Bernardet J.-F."/>
            <person name="Hugo C."/>
            <person name="Kampfer P."/>
            <person name="Newman J."/>
            <person name="McQuiston J.R."/>
        </authorList>
    </citation>
    <scope>NUCLEOTIDE SEQUENCE [LARGE SCALE GENOMIC DNA]</scope>
    <source>
        <strain evidence="2">G0188</strain>
    </source>
</reference>
<gene>
    <name evidence="1" type="ORF">EG346_08560</name>
</gene>
<proteinExistence type="predicted"/>
<accession>A0A3G6NQZ4</accession>
<evidence type="ECO:0000313" key="2">
    <source>
        <dbReference type="Proteomes" id="UP000273270"/>
    </source>
</evidence>
<dbReference type="Proteomes" id="UP000273270">
    <property type="component" value="Chromosome"/>
</dbReference>
<name>A0A3G6NQZ4_CHRCU</name>
<dbReference type="KEGG" id="ccau:EG346_08560"/>